<dbReference type="AlphaFoldDB" id="W6QF54"/>
<protein>
    <submittedName>
        <fullName evidence="1">Genomic scaffold, ProqFM164S03</fullName>
    </submittedName>
</protein>
<gene>
    <name evidence="1" type="ORF">PROQFM164_S03g001411</name>
</gene>
<evidence type="ECO:0000313" key="2">
    <source>
        <dbReference type="Proteomes" id="UP000030686"/>
    </source>
</evidence>
<reference evidence="1" key="1">
    <citation type="journal article" date="2014" name="Nat. Commun.">
        <title>Multiple recent horizontal transfers of a large genomic region in cheese making fungi.</title>
        <authorList>
            <person name="Cheeseman K."/>
            <person name="Ropars J."/>
            <person name="Renault P."/>
            <person name="Dupont J."/>
            <person name="Gouzy J."/>
            <person name="Branca A."/>
            <person name="Abraham A.L."/>
            <person name="Ceppi M."/>
            <person name="Conseiller E."/>
            <person name="Debuchy R."/>
            <person name="Malagnac F."/>
            <person name="Goarin A."/>
            <person name="Silar P."/>
            <person name="Lacoste S."/>
            <person name="Sallet E."/>
            <person name="Bensimon A."/>
            <person name="Giraud T."/>
            <person name="Brygoo Y."/>
        </authorList>
    </citation>
    <scope>NUCLEOTIDE SEQUENCE [LARGE SCALE GENOMIC DNA]</scope>
    <source>
        <strain evidence="1">FM164</strain>
    </source>
</reference>
<keyword evidence="2" id="KW-1185">Reference proteome</keyword>
<sequence length="67" mass="7407">MVVIPALDFHGSLIPSDVAYVHIEDDSDVVGYPEDETLVVGNAKSLLMRRILELAASKIHIIYSVRN</sequence>
<dbReference type="EMBL" id="HG792017">
    <property type="protein sequence ID" value="CDM34686.1"/>
    <property type="molecule type" value="Genomic_DNA"/>
</dbReference>
<accession>W6QF54</accession>
<proteinExistence type="predicted"/>
<organism evidence="1 2">
    <name type="scientific">Penicillium roqueforti (strain FM164)</name>
    <dbReference type="NCBI Taxonomy" id="1365484"/>
    <lineage>
        <taxon>Eukaryota</taxon>
        <taxon>Fungi</taxon>
        <taxon>Dikarya</taxon>
        <taxon>Ascomycota</taxon>
        <taxon>Pezizomycotina</taxon>
        <taxon>Eurotiomycetes</taxon>
        <taxon>Eurotiomycetidae</taxon>
        <taxon>Eurotiales</taxon>
        <taxon>Aspergillaceae</taxon>
        <taxon>Penicillium</taxon>
    </lineage>
</organism>
<dbReference type="Proteomes" id="UP000030686">
    <property type="component" value="Unassembled WGS sequence"/>
</dbReference>
<name>W6QF54_PENRF</name>
<evidence type="ECO:0000313" key="1">
    <source>
        <dbReference type="EMBL" id="CDM34686.1"/>
    </source>
</evidence>